<evidence type="ECO:0000313" key="2">
    <source>
        <dbReference type="EMBL" id="QJA87365.1"/>
    </source>
</evidence>
<organism evidence="2">
    <name type="scientific">viral metagenome</name>
    <dbReference type="NCBI Taxonomy" id="1070528"/>
    <lineage>
        <taxon>unclassified sequences</taxon>
        <taxon>metagenomes</taxon>
        <taxon>organismal metagenomes</taxon>
    </lineage>
</organism>
<dbReference type="EMBL" id="MT142700">
    <property type="protein sequence ID" value="QJA87365.1"/>
    <property type="molecule type" value="Genomic_DNA"/>
</dbReference>
<accession>A0A6M3L1R4</accession>
<feature type="region of interest" description="Disordered" evidence="1">
    <location>
        <begin position="75"/>
        <end position="106"/>
    </location>
</feature>
<name>A0A6M3L1R4_9ZZZZ</name>
<sequence length="106" mass="12245">MNTEAVVYIARKLKWTRAEIGQLSPSQFNELLGELYFQESVDEWRKMHTVATILSAIYNTIPRKKGSQPIKAKDFLNSEMPERHPKQGKTVDQMAEDKGIILPKER</sequence>
<gene>
    <name evidence="2" type="ORF">MM415B03008_0007</name>
</gene>
<reference evidence="2" key="1">
    <citation type="submission" date="2020-03" db="EMBL/GenBank/DDBJ databases">
        <title>The deep terrestrial virosphere.</title>
        <authorList>
            <person name="Holmfeldt K."/>
            <person name="Nilsson E."/>
            <person name="Simone D."/>
            <person name="Lopez-Fernandez M."/>
            <person name="Wu X."/>
            <person name="de Brujin I."/>
            <person name="Lundin D."/>
            <person name="Andersson A."/>
            <person name="Bertilsson S."/>
            <person name="Dopson M."/>
        </authorList>
    </citation>
    <scope>NUCLEOTIDE SEQUENCE</scope>
    <source>
        <strain evidence="2">MM415B03008</strain>
    </source>
</reference>
<proteinExistence type="predicted"/>
<feature type="compositionally biased region" description="Basic and acidic residues" evidence="1">
    <location>
        <begin position="75"/>
        <end position="85"/>
    </location>
</feature>
<dbReference type="AlphaFoldDB" id="A0A6M3L1R4"/>
<feature type="compositionally biased region" description="Basic and acidic residues" evidence="1">
    <location>
        <begin position="95"/>
        <end position="106"/>
    </location>
</feature>
<protein>
    <submittedName>
        <fullName evidence="2">Uncharacterized protein</fullName>
    </submittedName>
</protein>
<evidence type="ECO:0000256" key="1">
    <source>
        <dbReference type="SAM" id="MobiDB-lite"/>
    </source>
</evidence>